<dbReference type="InParanoid" id="B9TMJ8"/>
<keyword evidence="2" id="KW-1185">Reference proteome</keyword>
<accession>B9TMJ8</accession>
<proteinExistence type="predicted"/>
<dbReference type="Proteomes" id="UP000008311">
    <property type="component" value="Unassembled WGS sequence"/>
</dbReference>
<evidence type="ECO:0000313" key="1">
    <source>
        <dbReference type="EMBL" id="EEF22916.1"/>
    </source>
</evidence>
<protein>
    <submittedName>
        <fullName evidence="1">Uncharacterized protein</fullName>
    </submittedName>
</protein>
<gene>
    <name evidence="1" type="ORF">RCOM_2124450</name>
</gene>
<sequence>MSASVPVPGHHRSDRGAIVAFPVIDGDMGDVVRRRFAVEREWRIGEWCHVRAGTVRLVQQVGHQVGVVPILEDEHHVQRCGRAADVGVGTRHVVAAEVEQIRIIGAASGIHVVVLPVKEPVGVAEEAGQINESEVVVLTAVDWRKDLAIAGIADFGRNVVGDAAGIDDARARLDGGICALCGK</sequence>
<reference evidence="2" key="1">
    <citation type="journal article" date="2010" name="Nat. Biotechnol.">
        <title>Draft genome sequence of the oilseed species Ricinus communis.</title>
        <authorList>
            <person name="Chan A.P."/>
            <person name="Crabtree J."/>
            <person name="Zhao Q."/>
            <person name="Lorenzi H."/>
            <person name="Orvis J."/>
            <person name="Puiu D."/>
            <person name="Melake-Berhan A."/>
            <person name="Jones K.M."/>
            <person name="Redman J."/>
            <person name="Chen G."/>
            <person name="Cahoon E.B."/>
            <person name="Gedil M."/>
            <person name="Stanke M."/>
            <person name="Haas B.J."/>
            <person name="Wortman J.R."/>
            <person name="Fraser-Liggett C.M."/>
            <person name="Ravel J."/>
            <person name="Rabinowicz P.D."/>
        </authorList>
    </citation>
    <scope>NUCLEOTIDE SEQUENCE [LARGE SCALE GENOMIC DNA]</scope>
    <source>
        <strain evidence="2">cv. Hale</strain>
    </source>
</reference>
<organism evidence="1 2">
    <name type="scientific">Ricinus communis</name>
    <name type="common">Castor bean</name>
    <dbReference type="NCBI Taxonomy" id="3988"/>
    <lineage>
        <taxon>Eukaryota</taxon>
        <taxon>Viridiplantae</taxon>
        <taxon>Streptophyta</taxon>
        <taxon>Embryophyta</taxon>
        <taxon>Tracheophyta</taxon>
        <taxon>Spermatophyta</taxon>
        <taxon>Magnoliopsida</taxon>
        <taxon>eudicotyledons</taxon>
        <taxon>Gunneridae</taxon>
        <taxon>Pentapetalae</taxon>
        <taxon>rosids</taxon>
        <taxon>fabids</taxon>
        <taxon>Malpighiales</taxon>
        <taxon>Euphorbiaceae</taxon>
        <taxon>Acalyphoideae</taxon>
        <taxon>Acalypheae</taxon>
        <taxon>Ricinus</taxon>
    </lineage>
</organism>
<dbReference type="AlphaFoldDB" id="B9TMJ8"/>
<name>B9TMJ8_RICCO</name>
<dbReference type="EMBL" id="EQ989341">
    <property type="protein sequence ID" value="EEF22916.1"/>
    <property type="molecule type" value="Genomic_DNA"/>
</dbReference>
<evidence type="ECO:0000313" key="2">
    <source>
        <dbReference type="Proteomes" id="UP000008311"/>
    </source>
</evidence>